<evidence type="ECO:0000259" key="10">
    <source>
        <dbReference type="PROSITE" id="PS50003"/>
    </source>
</evidence>
<evidence type="ECO:0000256" key="9">
    <source>
        <dbReference type="RuleBase" id="RU000304"/>
    </source>
</evidence>
<dbReference type="PROSITE" id="PS00108">
    <property type="entry name" value="PROTEIN_KINASE_ST"/>
    <property type="match status" value="1"/>
</dbReference>
<proteinExistence type="inferred from homology"/>
<evidence type="ECO:0000256" key="7">
    <source>
        <dbReference type="ARBA" id="ARBA00022840"/>
    </source>
</evidence>
<dbReference type="Pfam" id="PF00169">
    <property type="entry name" value="PH"/>
    <property type="match status" value="1"/>
</dbReference>
<dbReference type="InterPro" id="IPR000961">
    <property type="entry name" value="AGC-kinase_C"/>
</dbReference>
<dbReference type="InterPro" id="IPR045270">
    <property type="entry name" value="STKc_AGC"/>
</dbReference>
<evidence type="ECO:0000256" key="2">
    <source>
        <dbReference type="ARBA" id="ARBA00022527"/>
    </source>
</evidence>
<gene>
    <name evidence="13" type="ORF">M9Y10_045188</name>
</gene>
<dbReference type="InterPro" id="IPR008271">
    <property type="entry name" value="Ser/Thr_kinase_AS"/>
</dbReference>
<dbReference type="Gene3D" id="3.30.200.20">
    <property type="entry name" value="Phosphorylase Kinase, domain 1"/>
    <property type="match status" value="1"/>
</dbReference>
<reference evidence="13 14" key="1">
    <citation type="submission" date="2024-04" db="EMBL/GenBank/DDBJ databases">
        <title>Tritrichomonas musculus Genome.</title>
        <authorList>
            <person name="Alves-Ferreira E."/>
            <person name="Grigg M."/>
            <person name="Lorenzi H."/>
            <person name="Galac M."/>
        </authorList>
    </citation>
    <scope>NUCLEOTIDE SEQUENCE [LARGE SCALE GENOMIC DNA]</scope>
    <source>
        <strain evidence="13 14">EAF2021</strain>
    </source>
</reference>
<dbReference type="PROSITE" id="PS50011">
    <property type="entry name" value="PROTEIN_KINASE_DOM"/>
    <property type="match status" value="1"/>
</dbReference>
<keyword evidence="7 8" id="KW-0067">ATP-binding</keyword>
<dbReference type="Pfam" id="PF00069">
    <property type="entry name" value="Pkinase"/>
    <property type="match status" value="1"/>
</dbReference>
<keyword evidence="3" id="KW-0597">Phosphoprotein</keyword>
<dbReference type="SMART" id="SM00233">
    <property type="entry name" value="PH"/>
    <property type="match status" value="1"/>
</dbReference>
<keyword evidence="14" id="KW-1185">Reference proteome</keyword>
<keyword evidence="4" id="KW-0808">Transferase</keyword>
<keyword evidence="6 13" id="KW-0418">Kinase</keyword>
<organism evidence="13 14">
    <name type="scientific">Tritrichomonas musculus</name>
    <dbReference type="NCBI Taxonomy" id="1915356"/>
    <lineage>
        <taxon>Eukaryota</taxon>
        <taxon>Metamonada</taxon>
        <taxon>Parabasalia</taxon>
        <taxon>Tritrichomonadida</taxon>
        <taxon>Tritrichomonadidae</taxon>
        <taxon>Tritrichomonas</taxon>
    </lineage>
</organism>
<dbReference type="PROSITE" id="PS50003">
    <property type="entry name" value="PH_DOMAIN"/>
    <property type="match status" value="1"/>
</dbReference>
<dbReference type="PROSITE" id="PS51285">
    <property type="entry name" value="AGC_KINASE_CTER"/>
    <property type="match status" value="1"/>
</dbReference>
<feature type="domain" description="AGC-kinase C-terminal" evidence="12">
    <location>
        <begin position="375"/>
        <end position="441"/>
    </location>
</feature>
<sequence>MTDKPQKVVKEGWCTKLGEVFKTWKKRWFVLSGNTLNYYADNTCKTLKGTIQLSPEYEINRYPQCKKQPAFSINTFNRLYQIVAPNEVEINEWIQVLNKAKLKSSSNDKVTLDDFDVKITIGKGAYGKVTLVQNKFDHKYYALKSLNKKLLQENDLIERTLRERDTLMKIHSPFLVSAHYSFQTDTHIFLAQDFMPGGELFSRMAQVDIIDEEQVKKYMAMLILGVGELHSAGIIHRDLKPENILFDEKGYLKISDFGLVQFEIKKQNTTTTFCGTPEYIAPEIYLEQPYGRSVDWWALAVISFRMLFGVLPFNGSNFMEIAENVVNQDLSIPDNSDVSANGKDLMRKLLIKDPAKRLGSGEDDYKEIQSHPWFDSFPWEQLLEGDLPMDYVPDINEKNLGSNFENIFTTLKTDVTPLDPKEVNEETQQQLQGFTMVNEDN</sequence>
<dbReference type="Gene3D" id="1.10.510.10">
    <property type="entry name" value="Transferase(Phosphotransferase) domain 1"/>
    <property type="match status" value="1"/>
</dbReference>
<comment type="similarity">
    <text evidence="1">Belongs to the protein kinase superfamily. AGC Ser/Thr protein kinase family. RAC subfamily.</text>
</comment>
<name>A0ABR2JVU0_9EUKA</name>
<evidence type="ECO:0000256" key="8">
    <source>
        <dbReference type="PROSITE-ProRule" id="PRU10141"/>
    </source>
</evidence>
<dbReference type="InterPro" id="IPR001849">
    <property type="entry name" value="PH_domain"/>
</dbReference>
<feature type="domain" description="PH" evidence="10">
    <location>
        <begin position="7"/>
        <end position="102"/>
    </location>
</feature>
<dbReference type="InterPro" id="IPR011993">
    <property type="entry name" value="PH-like_dom_sf"/>
</dbReference>
<keyword evidence="5 8" id="KW-0547">Nucleotide-binding</keyword>
<evidence type="ECO:0000256" key="4">
    <source>
        <dbReference type="ARBA" id="ARBA00022679"/>
    </source>
</evidence>
<dbReference type="InterPro" id="IPR000719">
    <property type="entry name" value="Prot_kinase_dom"/>
</dbReference>
<dbReference type="SUPFAM" id="SSF56112">
    <property type="entry name" value="Protein kinase-like (PK-like)"/>
    <property type="match status" value="1"/>
</dbReference>
<accession>A0ABR2JVU0</accession>
<comment type="caution">
    <text evidence="13">The sequence shown here is derived from an EMBL/GenBank/DDBJ whole genome shotgun (WGS) entry which is preliminary data.</text>
</comment>
<evidence type="ECO:0000313" key="14">
    <source>
        <dbReference type="Proteomes" id="UP001470230"/>
    </source>
</evidence>
<dbReference type="CDD" id="cd05123">
    <property type="entry name" value="STKc_AGC"/>
    <property type="match status" value="1"/>
</dbReference>
<evidence type="ECO:0000256" key="1">
    <source>
        <dbReference type="ARBA" id="ARBA00006935"/>
    </source>
</evidence>
<dbReference type="InterPro" id="IPR011009">
    <property type="entry name" value="Kinase-like_dom_sf"/>
</dbReference>
<dbReference type="InterPro" id="IPR017441">
    <property type="entry name" value="Protein_kinase_ATP_BS"/>
</dbReference>
<dbReference type="Gene3D" id="2.30.29.30">
    <property type="entry name" value="Pleckstrin-homology domain (PH domain)/Phosphotyrosine-binding domain (PTB)"/>
    <property type="match status" value="1"/>
</dbReference>
<evidence type="ECO:0000256" key="6">
    <source>
        <dbReference type="ARBA" id="ARBA00022777"/>
    </source>
</evidence>
<evidence type="ECO:0000259" key="11">
    <source>
        <dbReference type="PROSITE" id="PS50011"/>
    </source>
</evidence>
<dbReference type="GO" id="GO:0016301">
    <property type="term" value="F:kinase activity"/>
    <property type="evidence" value="ECO:0007669"/>
    <property type="project" value="UniProtKB-KW"/>
</dbReference>
<dbReference type="SMART" id="SM00220">
    <property type="entry name" value="S_TKc"/>
    <property type="match status" value="1"/>
</dbReference>
<dbReference type="PROSITE" id="PS00107">
    <property type="entry name" value="PROTEIN_KINASE_ATP"/>
    <property type="match status" value="1"/>
</dbReference>
<evidence type="ECO:0000313" key="13">
    <source>
        <dbReference type="EMBL" id="KAK8882546.1"/>
    </source>
</evidence>
<evidence type="ECO:0000259" key="12">
    <source>
        <dbReference type="PROSITE" id="PS51285"/>
    </source>
</evidence>
<dbReference type="SUPFAM" id="SSF50729">
    <property type="entry name" value="PH domain-like"/>
    <property type="match status" value="1"/>
</dbReference>
<keyword evidence="2 9" id="KW-0723">Serine/threonine-protein kinase</keyword>
<evidence type="ECO:0000256" key="3">
    <source>
        <dbReference type="ARBA" id="ARBA00022553"/>
    </source>
</evidence>
<dbReference type="EMBL" id="JAPFFF010000009">
    <property type="protein sequence ID" value="KAK8882546.1"/>
    <property type="molecule type" value="Genomic_DNA"/>
</dbReference>
<protein>
    <submittedName>
        <fullName evidence="13">RAC-gamma serine/threonine-protein kinase</fullName>
    </submittedName>
</protein>
<feature type="binding site" evidence="8">
    <location>
        <position position="144"/>
    </location>
    <ligand>
        <name>ATP</name>
        <dbReference type="ChEBI" id="CHEBI:30616"/>
    </ligand>
</feature>
<evidence type="ECO:0000256" key="5">
    <source>
        <dbReference type="ARBA" id="ARBA00022741"/>
    </source>
</evidence>
<feature type="domain" description="Protein kinase" evidence="11">
    <location>
        <begin position="115"/>
        <end position="374"/>
    </location>
</feature>
<dbReference type="PANTHER" id="PTHR24351">
    <property type="entry name" value="RIBOSOMAL PROTEIN S6 KINASE"/>
    <property type="match status" value="1"/>
</dbReference>
<dbReference type="Proteomes" id="UP001470230">
    <property type="component" value="Unassembled WGS sequence"/>
</dbReference>